<name>A0ABW3WGR0_9RHOO</name>
<keyword evidence="2" id="KW-1185">Reference proteome</keyword>
<sequence>MKARDLIEKLSSMPPDAQVEIKTADRCLGVAKVKEMRIGTAVVKAGGVIEIDDAVRDNSSAVVWLVAEGWHRVS</sequence>
<protein>
    <submittedName>
        <fullName evidence="1">Uncharacterized protein</fullName>
    </submittedName>
</protein>
<dbReference type="Proteomes" id="UP001597158">
    <property type="component" value="Unassembled WGS sequence"/>
</dbReference>
<evidence type="ECO:0000313" key="1">
    <source>
        <dbReference type="EMBL" id="MFD1265035.1"/>
    </source>
</evidence>
<evidence type="ECO:0000313" key="2">
    <source>
        <dbReference type="Proteomes" id="UP001597158"/>
    </source>
</evidence>
<proteinExistence type="predicted"/>
<gene>
    <name evidence="1" type="ORF">ACFQ4M_15780</name>
</gene>
<comment type="caution">
    <text evidence="1">The sequence shown here is derived from an EMBL/GenBank/DDBJ whole genome shotgun (WGS) entry which is preliminary data.</text>
</comment>
<dbReference type="RefSeq" id="WP_002930528.1">
    <property type="nucleotide sequence ID" value="NZ_JARQZE010000001.1"/>
</dbReference>
<dbReference type="EMBL" id="JBHTMC010000027">
    <property type="protein sequence ID" value="MFD1265035.1"/>
    <property type="molecule type" value="Genomic_DNA"/>
</dbReference>
<reference evidence="2" key="1">
    <citation type="journal article" date="2019" name="Int. J. Syst. Evol. Microbiol.">
        <title>The Global Catalogue of Microorganisms (GCM) 10K type strain sequencing project: providing services to taxonomists for standard genome sequencing and annotation.</title>
        <authorList>
            <consortium name="The Broad Institute Genomics Platform"/>
            <consortium name="The Broad Institute Genome Sequencing Center for Infectious Disease"/>
            <person name="Wu L."/>
            <person name="Ma J."/>
        </authorList>
    </citation>
    <scope>NUCLEOTIDE SEQUENCE [LARGE SCALE GENOMIC DNA]</scope>
    <source>
        <strain evidence="2">CCUG 48884</strain>
    </source>
</reference>
<accession>A0ABW3WGR0</accession>
<organism evidence="1 2">
    <name type="scientific">Thauera mechernichensis</name>
    <dbReference type="NCBI Taxonomy" id="82788"/>
    <lineage>
        <taxon>Bacteria</taxon>
        <taxon>Pseudomonadati</taxon>
        <taxon>Pseudomonadota</taxon>
        <taxon>Betaproteobacteria</taxon>
        <taxon>Rhodocyclales</taxon>
        <taxon>Zoogloeaceae</taxon>
        <taxon>Thauera</taxon>
    </lineage>
</organism>